<dbReference type="Proteomes" id="UP000623467">
    <property type="component" value="Unassembled WGS sequence"/>
</dbReference>
<dbReference type="Gene3D" id="3.30.200.20">
    <property type="entry name" value="Phosphorylase Kinase, domain 1"/>
    <property type="match status" value="1"/>
</dbReference>
<gene>
    <name evidence="1" type="ORF">MSAN_02379700</name>
</gene>
<dbReference type="OrthoDB" id="3021386at2759"/>
<proteinExistence type="predicted"/>
<evidence type="ECO:0000313" key="2">
    <source>
        <dbReference type="Proteomes" id="UP000623467"/>
    </source>
</evidence>
<sequence>MEAGEALVEKAVTRVARESSDFQTIRLGDLKLSAGVGARRIYHAEIRGDPATVTVAMYQGGGAKEEWRQHVAKYKLIRHPNVMQLYGLVSTKELHAMVFHDELIPYHQFFGRFKYSPILSAYIIGYCTTEFNEAGRYISDVFQKTVSSNDLDAWIRPSTGKLCLDLVQGA</sequence>
<name>A0A8H7CG86_9AGAR</name>
<dbReference type="EMBL" id="JACAZH010000048">
    <property type="protein sequence ID" value="KAF7334348.1"/>
    <property type="molecule type" value="Genomic_DNA"/>
</dbReference>
<dbReference type="AlphaFoldDB" id="A0A8H7CG86"/>
<evidence type="ECO:0008006" key="3">
    <source>
        <dbReference type="Google" id="ProtNLM"/>
    </source>
</evidence>
<protein>
    <recommendedName>
        <fullName evidence="3">Protein kinase domain-containing protein</fullName>
    </recommendedName>
</protein>
<comment type="caution">
    <text evidence="1">The sequence shown here is derived from an EMBL/GenBank/DDBJ whole genome shotgun (WGS) entry which is preliminary data.</text>
</comment>
<evidence type="ECO:0000313" key="1">
    <source>
        <dbReference type="EMBL" id="KAF7334348.1"/>
    </source>
</evidence>
<reference evidence="1" key="1">
    <citation type="submission" date="2020-05" db="EMBL/GenBank/DDBJ databases">
        <title>Mycena genomes resolve the evolution of fungal bioluminescence.</title>
        <authorList>
            <person name="Tsai I.J."/>
        </authorList>
    </citation>
    <scope>NUCLEOTIDE SEQUENCE</scope>
    <source>
        <strain evidence="1">160909Yilan</strain>
    </source>
</reference>
<organism evidence="1 2">
    <name type="scientific">Mycena sanguinolenta</name>
    <dbReference type="NCBI Taxonomy" id="230812"/>
    <lineage>
        <taxon>Eukaryota</taxon>
        <taxon>Fungi</taxon>
        <taxon>Dikarya</taxon>
        <taxon>Basidiomycota</taxon>
        <taxon>Agaricomycotina</taxon>
        <taxon>Agaricomycetes</taxon>
        <taxon>Agaricomycetidae</taxon>
        <taxon>Agaricales</taxon>
        <taxon>Marasmiineae</taxon>
        <taxon>Mycenaceae</taxon>
        <taxon>Mycena</taxon>
    </lineage>
</organism>
<accession>A0A8H7CG86</accession>
<keyword evidence="2" id="KW-1185">Reference proteome</keyword>